<sequence>MPLVNGFKLLEIIKERHVCAGAYNTTDLITTMGILDAVEQSKIPAFIQIAPTNIPLSGYGYIFDMVKRYADKMETPVTLHLDHGKNFQNVVDACRAGFGSVMTDNAQYEYDENVAHTRQAVEFAQGYGVPVEAELGAIAGKEDDYVNPDHKYTDPDQVVDFVERTGVNLLAVAVGNVHGLNLDPNIKFDLLKEIQSVCKVPLVLHGASGIPDEQINQMVNYGVVKINVASDLRKAYIQSMGKDYEKDNDRFDLVNVTLDARKAVKDVVYHKINVMNKLSPAQVY</sequence>
<dbReference type="AlphaFoldDB" id="A0A0F4LLW5"/>
<dbReference type="Proteomes" id="UP000033612">
    <property type="component" value="Unassembled WGS sequence"/>
</dbReference>
<accession>A0A0F4LLW5</accession>
<dbReference type="CDD" id="cd00947">
    <property type="entry name" value="TBP_aldolase_IIB"/>
    <property type="match status" value="1"/>
</dbReference>
<keyword evidence="2" id="KW-0862">Zinc</keyword>
<dbReference type="NCBIfam" id="NF005943">
    <property type="entry name" value="PRK07998.1"/>
    <property type="match status" value="1"/>
</dbReference>
<evidence type="ECO:0000256" key="1">
    <source>
        <dbReference type="PIRSR" id="PIRSR001359-1"/>
    </source>
</evidence>
<dbReference type="PANTHER" id="PTHR30304:SF0">
    <property type="entry name" value="D-TAGATOSE-1,6-BISPHOSPHATE ALDOLASE SUBUNIT GATY-RELATED"/>
    <property type="match status" value="1"/>
</dbReference>
<evidence type="ECO:0000313" key="4">
    <source>
        <dbReference type="Proteomes" id="UP000033612"/>
    </source>
</evidence>
<name>A0A0F4LLW5_9LACO</name>
<dbReference type="Pfam" id="PF01116">
    <property type="entry name" value="F_bP_aldolase"/>
    <property type="match status" value="1"/>
</dbReference>
<organism evidence="3 4">
    <name type="scientific">Lactobacillus kimbladii</name>
    <dbReference type="NCBI Taxonomy" id="1218506"/>
    <lineage>
        <taxon>Bacteria</taxon>
        <taxon>Bacillati</taxon>
        <taxon>Bacillota</taxon>
        <taxon>Bacilli</taxon>
        <taxon>Lactobacillales</taxon>
        <taxon>Lactobacillaceae</taxon>
        <taxon>Lactobacillus</taxon>
    </lineage>
</organism>
<dbReference type="PIRSF" id="PIRSF001359">
    <property type="entry name" value="F_bP_aldolase_II"/>
    <property type="match status" value="1"/>
</dbReference>
<dbReference type="GO" id="GO:0005829">
    <property type="term" value="C:cytosol"/>
    <property type="evidence" value="ECO:0007669"/>
    <property type="project" value="TreeGrafter"/>
</dbReference>
<keyword evidence="4" id="KW-1185">Reference proteome</keyword>
<dbReference type="InterPro" id="IPR000771">
    <property type="entry name" value="FBA_II"/>
</dbReference>
<comment type="cofactor">
    <cofactor evidence="2">
        <name>Zn(2+)</name>
        <dbReference type="ChEBI" id="CHEBI:29105"/>
    </cofactor>
    <text evidence="2">Binds 2 Zn(2+) ions per subunit. One is catalytic and the other provides a structural contribution.</text>
</comment>
<feature type="active site" description="Proton donor" evidence="1">
    <location>
        <position position="82"/>
    </location>
</feature>
<gene>
    <name evidence="3" type="ORF">JF75_03230</name>
</gene>
<dbReference type="InterPro" id="IPR013785">
    <property type="entry name" value="Aldolase_TIM"/>
</dbReference>
<dbReference type="OrthoDB" id="9803995at2"/>
<feature type="binding site" evidence="2">
    <location>
        <position position="104"/>
    </location>
    <ligand>
        <name>Zn(2+)</name>
        <dbReference type="ChEBI" id="CHEBI:29105"/>
        <label>2</label>
    </ligand>
</feature>
<dbReference type="PATRIC" id="fig|1218506.3.peg.364"/>
<comment type="caution">
    <text evidence="3">The sequence shown here is derived from an EMBL/GenBank/DDBJ whole genome shotgun (WGS) entry which is preliminary data.</text>
</comment>
<reference evidence="3 4" key="1">
    <citation type="submission" date="2015-01" db="EMBL/GenBank/DDBJ databases">
        <title>Comparative genomics of the lactic acid bacteria isolated from the honey bee gut.</title>
        <authorList>
            <person name="Ellegaard K.M."/>
            <person name="Tamarit D."/>
            <person name="Javelind E."/>
            <person name="Olofsson T."/>
            <person name="Andersson S.G."/>
            <person name="Vasquez A."/>
        </authorList>
    </citation>
    <scope>NUCLEOTIDE SEQUENCE [LARGE SCALE GENOMIC DNA]</scope>
    <source>
        <strain evidence="3 4">Hma2</strain>
    </source>
</reference>
<feature type="binding site" evidence="2">
    <location>
        <position position="83"/>
    </location>
    <ligand>
        <name>Zn(2+)</name>
        <dbReference type="ChEBI" id="CHEBI:29105"/>
        <label>1</label>
        <note>catalytic</note>
    </ligand>
</feature>
<keyword evidence="2" id="KW-0479">Metal-binding</keyword>
<proteinExistence type="predicted"/>
<dbReference type="GO" id="GO:0005975">
    <property type="term" value="P:carbohydrate metabolic process"/>
    <property type="evidence" value="ECO:0007669"/>
    <property type="project" value="InterPro"/>
</dbReference>
<dbReference type="HOGENOM" id="CLU_040088_0_1_9"/>
<dbReference type="NCBIfam" id="TIGR00167">
    <property type="entry name" value="cbbA"/>
    <property type="match status" value="1"/>
</dbReference>
<feature type="binding site" evidence="2">
    <location>
        <position position="205"/>
    </location>
    <ligand>
        <name>Zn(2+)</name>
        <dbReference type="ChEBI" id="CHEBI:29105"/>
        <label>1</label>
        <note>catalytic</note>
    </ligand>
</feature>
<dbReference type="STRING" id="1218506.JF75_03230"/>
<dbReference type="RefSeq" id="WP_046331579.1">
    <property type="nucleotide sequence ID" value="NZ_JBHTBO010000019.1"/>
</dbReference>
<dbReference type="GO" id="GO:0009025">
    <property type="term" value="F:tagatose-bisphosphate aldolase activity"/>
    <property type="evidence" value="ECO:0007669"/>
    <property type="project" value="TreeGrafter"/>
</dbReference>
<dbReference type="InterPro" id="IPR050246">
    <property type="entry name" value="Class_II_FBP_aldolase"/>
</dbReference>
<dbReference type="PANTHER" id="PTHR30304">
    <property type="entry name" value="D-TAGATOSE-1,6-BISPHOSPHATE ALDOLASE"/>
    <property type="match status" value="1"/>
</dbReference>
<feature type="binding site" evidence="2">
    <location>
        <position position="178"/>
    </location>
    <ligand>
        <name>Zn(2+)</name>
        <dbReference type="ChEBI" id="CHEBI:29105"/>
        <label>1</label>
        <note>catalytic</note>
    </ligand>
</feature>
<dbReference type="SUPFAM" id="SSF51569">
    <property type="entry name" value="Aldolase"/>
    <property type="match status" value="1"/>
</dbReference>
<dbReference type="GO" id="GO:0008270">
    <property type="term" value="F:zinc ion binding"/>
    <property type="evidence" value="ECO:0007669"/>
    <property type="project" value="InterPro"/>
</dbReference>
<feature type="binding site" evidence="2">
    <location>
        <position position="134"/>
    </location>
    <ligand>
        <name>Zn(2+)</name>
        <dbReference type="ChEBI" id="CHEBI:29105"/>
        <label>2</label>
    </ligand>
</feature>
<dbReference type="EMBL" id="JXLH01000004">
    <property type="protein sequence ID" value="KJY59575.1"/>
    <property type="molecule type" value="Genomic_DNA"/>
</dbReference>
<dbReference type="Gene3D" id="3.20.20.70">
    <property type="entry name" value="Aldolase class I"/>
    <property type="match status" value="1"/>
</dbReference>
<evidence type="ECO:0000313" key="3">
    <source>
        <dbReference type="EMBL" id="KJY59575.1"/>
    </source>
</evidence>
<evidence type="ECO:0000256" key="2">
    <source>
        <dbReference type="PIRSR" id="PIRSR001359-3"/>
    </source>
</evidence>
<protein>
    <submittedName>
        <fullName evidence="3">Fructose-bisphosphate aldolase</fullName>
    </submittedName>
</protein>